<dbReference type="Gene3D" id="3.20.20.70">
    <property type="entry name" value="Aldolase class I"/>
    <property type="match status" value="1"/>
</dbReference>
<dbReference type="InterPro" id="IPR013785">
    <property type="entry name" value="Aldolase_TIM"/>
</dbReference>
<keyword evidence="2" id="KW-1185">Reference proteome</keyword>
<reference evidence="1 2" key="1">
    <citation type="journal article" date="2013" name="Genome Announc.">
        <title>Complete Genome Sequence of the Thermophilic and Facultatively Chemolithoautotrophic Sulfate Reducer Archaeoglobus sulfaticallidus Strain PM70-1T.</title>
        <authorList>
            <person name="Stokke R."/>
            <person name="Hocking W.P."/>
            <person name="Steinsbu B.O."/>
            <person name="Steen I.H."/>
        </authorList>
    </citation>
    <scope>NUCLEOTIDE SEQUENCE [LARGE SCALE GENOMIC DNA]</scope>
    <source>
        <strain evidence="1">PM70-1</strain>
    </source>
</reference>
<evidence type="ECO:0000313" key="1">
    <source>
        <dbReference type="EMBL" id="AGK60408.1"/>
    </source>
</evidence>
<dbReference type="EMBL" id="CP005290">
    <property type="protein sequence ID" value="AGK60408.1"/>
    <property type="molecule type" value="Genomic_DNA"/>
</dbReference>
<dbReference type="InterPro" id="IPR058240">
    <property type="entry name" value="rSAM_sf"/>
</dbReference>
<gene>
    <name evidence="1" type="ORF">Asulf_00379</name>
</gene>
<evidence type="ECO:0008006" key="3">
    <source>
        <dbReference type="Google" id="ProtNLM"/>
    </source>
</evidence>
<dbReference type="Proteomes" id="UP000013307">
    <property type="component" value="Chromosome"/>
</dbReference>
<dbReference type="STRING" id="387631.Asulf_00379"/>
<dbReference type="KEGG" id="ast:Asulf_00379"/>
<dbReference type="SUPFAM" id="SSF102114">
    <property type="entry name" value="Radical SAM enzymes"/>
    <property type="match status" value="1"/>
</dbReference>
<dbReference type="HOGENOM" id="CLU_2115359_0_0_2"/>
<proteinExistence type="predicted"/>
<evidence type="ECO:0000313" key="2">
    <source>
        <dbReference type="Proteomes" id="UP000013307"/>
    </source>
</evidence>
<dbReference type="eggNOG" id="arCOG00938">
    <property type="taxonomic scope" value="Archaea"/>
</dbReference>
<sequence length="114" mass="13274">MSKKEFLRLISIISSMEVEKPLYRKDFFEIAKFAEDCGLVVNLTTNGFLVNEISKNYSKLSMFSQINISLDSISREGYTKIREYDGFENAMKLQNVLIFPPISLDYERRGRTKN</sequence>
<accession>N0BBM2</accession>
<protein>
    <recommendedName>
        <fullName evidence="3">Radical SAM core domain-containing protein</fullName>
    </recommendedName>
</protein>
<organism evidence="1 2">
    <name type="scientific">Archaeoglobus sulfaticallidus PM70-1</name>
    <dbReference type="NCBI Taxonomy" id="387631"/>
    <lineage>
        <taxon>Archaea</taxon>
        <taxon>Methanobacteriati</taxon>
        <taxon>Methanobacteriota</taxon>
        <taxon>Archaeoglobi</taxon>
        <taxon>Archaeoglobales</taxon>
        <taxon>Archaeoglobaceae</taxon>
        <taxon>Archaeoglobus</taxon>
    </lineage>
</organism>
<name>N0BBM2_9EURY</name>
<dbReference type="AlphaFoldDB" id="N0BBM2"/>